<reference evidence="1 2" key="1">
    <citation type="submission" date="2015-07" db="EMBL/GenBank/DDBJ databases">
        <title>Whole genome sequence of Thermanaerothrix daxensis DSM 23592.</title>
        <authorList>
            <person name="Hemp J."/>
            <person name="Ward L.M."/>
            <person name="Pace L.A."/>
            <person name="Fischer W.W."/>
        </authorList>
    </citation>
    <scope>NUCLEOTIDE SEQUENCE [LARGE SCALE GENOMIC DNA]</scope>
    <source>
        <strain evidence="1 2">GNS-1</strain>
    </source>
</reference>
<evidence type="ECO:0000313" key="1">
    <source>
        <dbReference type="EMBL" id="KPL84169.1"/>
    </source>
</evidence>
<organism evidence="1 2">
    <name type="scientific">Thermanaerothrix daxensis</name>
    <dbReference type="NCBI Taxonomy" id="869279"/>
    <lineage>
        <taxon>Bacteria</taxon>
        <taxon>Bacillati</taxon>
        <taxon>Chloroflexota</taxon>
        <taxon>Anaerolineae</taxon>
        <taxon>Anaerolineales</taxon>
        <taxon>Anaerolineaceae</taxon>
        <taxon>Thermanaerothrix</taxon>
    </lineage>
</organism>
<proteinExistence type="predicted"/>
<protein>
    <submittedName>
        <fullName evidence="1">Uncharacterized protein</fullName>
    </submittedName>
</protein>
<gene>
    <name evidence="1" type="ORF">SE15_03115</name>
</gene>
<name>A0A0P6Y419_9CHLR</name>
<sequence>MVEKIAMNFRASKSNVSGFADVPLTSRLRSADVDADNDADVGLRRSATSPLFWMGGYVYIPLGKSPLRMRLERLL</sequence>
<comment type="caution">
    <text evidence="1">The sequence shown here is derived from an EMBL/GenBank/DDBJ whole genome shotgun (WGS) entry which is preliminary data.</text>
</comment>
<accession>A0A0P6Y419</accession>
<evidence type="ECO:0000313" key="2">
    <source>
        <dbReference type="Proteomes" id="UP000050544"/>
    </source>
</evidence>
<keyword evidence="2" id="KW-1185">Reference proteome</keyword>
<dbReference type="Proteomes" id="UP000050544">
    <property type="component" value="Unassembled WGS sequence"/>
</dbReference>
<dbReference type="AlphaFoldDB" id="A0A0P6Y419"/>
<dbReference type="EMBL" id="LGKO01000002">
    <property type="protein sequence ID" value="KPL84169.1"/>
    <property type="molecule type" value="Genomic_DNA"/>
</dbReference>
<dbReference type="STRING" id="869279.SE15_03115"/>